<dbReference type="AlphaFoldDB" id="A0A175W351"/>
<dbReference type="GO" id="GO:0043041">
    <property type="term" value="P:amino acid activation for nonribosomal peptide biosynthetic process"/>
    <property type="evidence" value="ECO:0007669"/>
    <property type="project" value="TreeGrafter"/>
</dbReference>
<dbReference type="SUPFAM" id="SSF56801">
    <property type="entry name" value="Acetyl-CoA synthetase-like"/>
    <property type="match status" value="1"/>
</dbReference>
<dbReference type="GO" id="GO:0005737">
    <property type="term" value="C:cytoplasm"/>
    <property type="evidence" value="ECO:0007669"/>
    <property type="project" value="TreeGrafter"/>
</dbReference>
<keyword evidence="3" id="KW-0436">Ligase</keyword>
<dbReference type="GO" id="GO:0016874">
    <property type="term" value="F:ligase activity"/>
    <property type="evidence" value="ECO:0007669"/>
    <property type="project" value="UniProtKB-KW"/>
</dbReference>
<dbReference type="SUPFAM" id="SSF47336">
    <property type="entry name" value="ACP-like"/>
    <property type="match status" value="2"/>
</dbReference>
<dbReference type="PANTHER" id="PTHR45527:SF11">
    <property type="entry name" value="NONRIBOSOMAL PEPTIDE SYNTHETASE 5"/>
    <property type="match status" value="1"/>
</dbReference>
<comment type="similarity">
    <text evidence="4">Belongs to the NRP synthetase family.</text>
</comment>
<dbReference type="InterPro" id="IPR009081">
    <property type="entry name" value="PP-bd_ACP"/>
</dbReference>
<evidence type="ECO:0000313" key="8">
    <source>
        <dbReference type="Proteomes" id="UP000078237"/>
    </source>
</evidence>
<reference evidence="7 8" key="1">
    <citation type="journal article" date="2016" name="Genome Announc.">
        <title>Genome Sequence of Madurella mycetomatis mm55, Isolated from a Human Mycetoma Case in Sudan.</title>
        <authorList>
            <person name="Smit S."/>
            <person name="Derks M.F."/>
            <person name="Bervoets S."/>
            <person name="Fahal A."/>
            <person name="van Leeuwen W."/>
            <person name="van Belkum A."/>
            <person name="van de Sande W.W."/>
        </authorList>
    </citation>
    <scope>NUCLEOTIDE SEQUENCE [LARGE SCALE GENOMIC DNA]</scope>
    <source>
        <strain evidence="8">mm55</strain>
    </source>
</reference>
<dbReference type="OrthoDB" id="4590244at2759"/>
<accession>A0A175W351</accession>
<dbReference type="Gene3D" id="1.10.1200.10">
    <property type="entry name" value="ACP-like"/>
    <property type="match status" value="2"/>
</dbReference>
<evidence type="ECO:0000256" key="4">
    <source>
        <dbReference type="ARBA" id="ARBA00029454"/>
    </source>
</evidence>
<feature type="region of interest" description="Disordered" evidence="5">
    <location>
        <begin position="1485"/>
        <end position="1505"/>
    </location>
</feature>
<evidence type="ECO:0000256" key="5">
    <source>
        <dbReference type="SAM" id="MobiDB-lite"/>
    </source>
</evidence>
<dbReference type="InterPro" id="IPR042099">
    <property type="entry name" value="ANL_N_sf"/>
</dbReference>
<dbReference type="Gene3D" id="3.30.559.30">
    <property type="entry name" value="Nonribosomal peptide synthetase, condensation domain"/>
    <property type="match status" value="2"/>
</dbReference>
<feature type="compositionally biased region" description="Basic and acidic residues" evidence="5">
    <location>
        <begin position="1627"/>
        <end position="1653"/>
    </location>
</feature>
<dbReference type="GO" id="GO:0044550">
    <property type="term" value="P:secondary metabolite biosynthetic process"/>
    <property type="evidence" value="ECO:0007669"/>
    <property type="project" value="TreeGrafter"/>
</dbReference>
<dbReference type="InterPro" id="IPR001242">
    <property type="entry name" value="Condensation_dom"/>
</dbReference>
<evidence type="ECO:0000259" key="6">
    <source>
        <dbReference type="PROSITE" id="PS50075"/>
    </source>
</evidence>
<feature type="domain" description="Carrier" evidence="6">
    <location>
        <begin position="1"/>
        <end position="69"/>
    </location>
</feature>
<dbReference type="EMBL" id="LCTW02000137">
    <property type="protein sequence ID" value="KXX77992.1"/>
    <property type="molecule type" value="Genomic_DNA"/>
</dbReference>
<dbReference type="Gene3D" id="3.40.50.12780">
    <property type="entry name" value="N-terminal domain of ligase-like"/>
    <property type="match status" value="1"/>
</dbReference>
<dbReference type="Gene3D" id="3.30.559.10">
    <property type="entry name" value="Chloramphenicol acetyltransferase-like domain"/>
    <property type="match status" value="2"/>
</dbReference>
<sequence>MLFAELCRVLRLPASSLHLRKSFSENGGDSIHALWLCSAWKIHGIDISLSDVLKATSLEDLITTATHLLPDDPRPPPCFQASHDTSTTRKRQREGPPDGDIAPRSSKRLRAASSWCPVTETQRRFLHPVGRRRTPNVVRFAVEWPTRQIPDVKRAWMTALASEPIFSSQLEQGHDDVNWYINEKDEFEEPPWREILVHTEPEYIRAVERYTKQLTHDRAVEEGMMWFTVIVPSRTSNLLPDPQTEGTTTHSNSTVIWNVHHALVDGLSCDIILQKVQLALGGGSVHRGPSFVAFANRLAAHQAARSREGESFWKRQKERYGSPPAELALPPVEGVSWGVHNDVESGGADDADQGQVRFYFPQERLREAAGRLRVSIASLYLAAWAVTLSSLANSDRIQFGVVLSGRTLPFPHVGHVVGPLISTLPLTLILGSGDTTTFADLARHVHARVAELSAFSWTLPRHGYSNDWASAISVRQPIEKGDADARATTIPSHSYHSSSTSTSFVSHVPLSVSVEPDGLVHLQYHRNKINRFQAETIRSLYSQALSVIELERDTPTSAQPQTLLHSEIVPAPMTSWLRAQSNADSVRTTELFECGDLVSLFREAVAVAGPGAVAVEKADARLTYEELDRRSEAVAAQIAALVRPGEPVAVHVDRSLNWIVAVYAVLKAAAVYCPLHSALPPHVRDEQFAAGGCTLFLIPGAVSTASSCIPASCRLVVSVQHILNQEQERLRHGIYRDGNGNNGNSAHVKVDPGVEAEEVAAPKDQDQKLDYVHPLPAVTSGSPAYICFTSGSSGKPKGVLCRHGGLVAFQRDPDVRLRARPGWRIAQTMSPSFDGSIHEIFSALSYGATLVLPRDECDPLGHLADVDAAVLTPTVAAALRPDAPELARITTVYLIGEAVPQHVCDDWAVAKDVVFNMYGPTEATCGATTARLRPGVPVTVGRPNPSCRVYVLDRNLQLTPPGFVGEIYLAGVQVAVGYVGVAGARGEATAVVTELNTSRFLDDVVCPGLGERMYRTGDRGCWGEDGQLHVLGRNDRQIKHRGFRIDMDDVEARVHSLVPDASGVAVMIKDGELILVLAPTSPALDSMHPSLDIAVVRRVLAAHLPAQMMPRHIYLVDKFPITQAGKLDYATTAKMIRGTETTIESNALANLGHRLGTALGSTLGQLERDLAGWWQQILSLAPNTPVPYSSNFIDLGGDSISALKLQSRIENKLGCRVPVGIILGTPNLRGLAAALYSITPPRSSGVVIRNEASISAQTSSDPRQEPVVSRSSCLSPMERALWMQDGSELRSTAFNVSLLCKLGPSIQQERLEQSFNSVLGRHDVLRSQYHGLDGNQPYRTLSEKPPRVTRTRGDFDARAEVNRPFDLAAGGLFRVFISPTQLLVLAHHIICDLTTLRRIMREVRAVYDRDEKKPGTVYTGANIGADGNHAGDDTAAAASYLSQPFLIGQNNDSSAHLDVERLGFWREYLAVLPRKETDGDLAKTETRTEKNTGGHVLSRGAASSSGLERNGSSIVFKIQRPGFWERMEHFAKERNMTLHQILLAATTLALHNLNSRWHGRRDADLDCVLGAPHMNRERNHVYEDMVGLFLQPLPVRIRWPSRAGISYSRSFQAPTGKFENGSPNMEEEVRRKHRATDAVDGKRAREGSERLIPEENESAIQNEMDAFLKSVKNSSEQALGHAVPFEMLCAHLRAGGEQQEERVEHGGVVRRMPSLPLFDVMVTLHRPGDWGDSLMPGLSPLFSFADGAAKFNCLVEWTAPSASSGDELAPDPDSISVPEGGAAKGKENTYPTRDGLLRVEYSPEWATASEVGSLAQNMFRAVEAMIAMAATARDDRGRDSSFLAAVMDRLDWGAHTEDLVVGDYFAAEV</sequence>
<dbReference type="SMART" id="SM00823">
    <property type="entry name" value="PKS_PP"/>
    <property type="match status" value="1"/>
</dbReference>
<protein>
    <submittedName>
        <fullName evidence="7">Nonribosomal peptide synthetase 10</fullName>
    </submittedName>
</protein>
<dbReference type="Pfam" id="PF00668">
    <property type="entry name" value="Condensation"/>
    <property type="match status" value="2"/>
</dbReference>
<name>A0A175W351_9PEZI</name>
<dbReference type="InterPro" id="IPR023213">
    <property type="entry name" value="CAT-like_dom_sf"/>
</dbReference>
<dbReference type="Pfam" id="PF00501">
    <property type="entry name" value="AMP-binding"/>
    <property type="match status" value="1"/>
</dbReference>
<dbReference type="InterPro" id="IPR020845">
    <property type="entry name" value="AMP-binding_CS"/>
</dbReference>
<dbReference type="InterPro" id="IPR045851">
    <property type="entry name" value="AMP-bd_C_sf"/>
</dbReference>
<evidence type="ECO:0000256" key="3">
    <source>
        <dbReference type="ARBA" id="ARBA00022598"/>
    </source>
</evidence>
<evidence type="ECO:0000256" key="2">
    <source>
        <dbReference type="ARBA" id="ARBA00022553"/>
    </source>
</evidence>
<keyword evidence="1" id="KW-0596">Phosphopantetheine</keyword>
<dbReference type="PANTHER" id="PTHR45527">
    <property type="entry name" value="NONRIBOSOMAL PEPTIDE SYNTHETASE"/>
    <property type="match status" value="1"/>
</dbReference>
<dbReference type="Gene3D" id="3.30.300.30">
    <property type="match status" value="1"/>
</dbReference>
<organism evidence="7 8">
    <name type="scientific">Madurella mycetomatis</name>
    <dbReference type="NCBI Taxonomy" id="100816"/>
    <lineage>
        <taxon>Eukaryota</taxon>
        <taxon>Fungi</taxon>
        <taxon>Dikarya</taxon>
        <taxon>Ascomycota</taxon>
        <taxon>Pezizomycotina</taxon>
        <taxon>Sordariomycetes</taxon>
        <taxon>Sordariomycetidae</taxon>
        <taxon>Sordariales</taxon>
        <taxon>Sordariales incertae sedis</taxon>
        <taxon>Madurella</taxon>
    </lineage>
</organism>
<dbReference type="PROSITE" id="PS00455">
    <property type="entry name" value="AMP_BINDING"/>
    <property type="match status" value="1"/>
</dbReference>
<feature type="region of interest" description="Disordered" evidence="5">
    <location>
        <begin position="1762"/>
        <end position="1789"/>
    </location>
</feature>
<dbReference type="Proteomes" id="UP000078237">
    <property type="component" value="Unassembled WGS sequence"/>
</dbReference>
<keyword evidence="2" id="KW-0597">Phosphoprotein</keyword>
<dbReference type="InterPro" id="IPR036736">
    <property type="entry name" value="ACP-like_sf"/>
</dbReference>
<feature type="domain" description="Carrier" evidence="6">
    <location>
        <begin position="1161"/>
        <end position="1239"/>
    </location>
</feature>
<feature type="region of interest" description="Disordered" evidence="5">
    <location>
        <begin position="68"/>
        <end position="110"/>
    </location>
</feature>
<comment type="caution">
    <text evidence="7">The sequence shown here is derived from an EMBL/GenBank/DDBJ whole genome shotgun (WGS) entry which is preliminary data.</text>
</comment>
<keyword evidence="8" id="KW-1185">Reference proteome</keyword>
<dbReference type="InterPro" id="IPR020806">
    <property type="entry name" value="PKS_PP-bd"/>
</dbReference>
<dbReference type="VEuPathDB" id="FungiDB:MMYC01_205164"/>
<dbReference type="GO" id="GO:0031177">
    <property type="term" value="F:phosphopantetheine binding"/>
    <property type="evidence" value="ECO:0007669"/>
    <property type="project" value="InterPro"/>
</dbReference>
<evidence type="ECO:0000313" key="7">
    <source>
        <dbReference type="EMBL" id="KXX77992.1"/>
    </source>
</evidence>
<proteinExistence type="inferred from homology"/>
<dbReference type="SUPFAM" id="SSF52777">
    <property type="entry name" value="CoA-dependent acyltransferases"/>
    <property type="match status" value="4"/>
</dbReference>
<gene>
    <name evidence="7" type="ORF">MMYC01_205164</name>
</gene>
<dbReference type="InterPro" id="IPR000873">
    <property type="entry name" value="AMP-dep_synth/lig_dom"/>
</dbReference>
<evidence type="ECO:0000256" key="1">
    <source>
        <dbReference type="ARBA" id="ARBA00022450"/>
    </source>
</evidence>
<feature type="region of interest" description="Disordered" evidence="5">
    <location>
        <begin position="1614"/>
        <end position="1656"/>
    </location>
</feature>
<dbReference type="Pfam" id="PF00550">
    <property type="entry name" value="PP-binding"/>
    <property type="match status" value="2"/>
</dbReference>
<dbReference type="STRING" id="100816.A0A175W351"/>
<dbReference type="PROSITE" id="PS50075">
    <property type="entry name" value="CARRIER"/>
    <property type="match status" value="2"/>
</dbReference>